<dbReference type="InterPro" id="IPR004274">
    <property type="entry name" value="FCP1_dom"/>
</dbReference>
<reference evidence="2 3" key="1">
    <citation type="submission" date="2018-08" db="EMBL/GenBank/DDBJ databases">
        <title>A genome reference for cultivated species of the human gut microbiota.</title>
        <authorList>
            <person name="Zou Y."/>
            <person name="Xue W."/>
            <person name="Luo G."/>
        </authorList>
    </citation>
    <scope>NUCLEOTIDE SEQUENCE [LARGE SCALE GENOMIC DNA]</scope>
    <source>
        <strain evidence="2 3">AM30-4</strain>
    </source>
</reference>
<gene>
    <name evidence="2" type="ORF">DW782_07940</name>
</gene>
<dbReference type="AlphaFoldDB" id="A0A3R6NYG9"/>
<dbReference type="InterPro" id="IPR023214">
    <property type="entry name" value="HAD_sf"/>
</dbReference>
<organism evidence="2 3">
    <name type="scientific">Parabacteroides distasonis</name>
    <dbReference type="NCBI Taxonomy" id="823"/>
    <lineage>
        <taxon>Bacteria</taxon>
        <taxon>Pseudomonadati</taxon>
        <taxon>Bacteroidota</taxon>
        <taxon>Bacteroidia</taxon>
        <taxon>Bacteroidales</taxon>
        <taxon>Tannerellaceae</taxon>
        <taxon>Parabacteroides</taxon>
    </lineage>
</organism>
<feature type="domain" description="FCP1 homology" evidence="1">
    <location>
        <begin position="171"/>
        <end position="295"/>
    </location>
</feature>
<dbReference type="NCBIfam" id="TIGR01686">
    <property type="entry name" value="FkbH"/>
    <property type="match status" value="1"/>
</dbReference>
<evidence type="ECO:0000313" key="3">
    <source>
        <dbReference type="Proteomes" id="UP000284660"/>
    </source>
</evidence>
<dbReference type="Gene3D" id="3.40.50.1000">
    <property type="entry name" value="HAD superfamily/HAD-like"/>
    <property type="match status" value="1"/>
</dbReference>
<accession>A0A3R6NYG9</accession>
<dbReference type="RefSeq" id="WP_012056114.1">
    <property type="nucleotide sequence ID" value="NZ_CP054012.1"/>
</dbReference>
<dbReference type="InterPro" id="IPR010037">
    <property type="entry name" value="FkbH_domain"/>
</dbReference>
<name>A0A3R6NYG9_PARDI</name>
<evidence type="ECO:0000259" key="1">
    <source>
        <dbReference type="Pfam" id="PF03031"/>
    </source>
</evidence>
<dbReference type="OMA" id="SAYRINW"/>
<sequence length="524" mass="60949">MRYVFRNNTVERFFSKGYVFSGYDDISVIPTGFEYYVWWYQVPIKFERQVLAEEVNGYIQKFNFVLQQIDPDKMFVALTMEAFYDAPFTDDDSLLTKAVSDYNTALFETERSHTNLKVVDLGDFVRQYPVSELMDWKFYFISQMGMNPKLNKPFQAWWSRKLDSIALKRKKCLVLDLDNTLWGGVLGEDGADGIQIGGDYPGKAFLYWQEALIQLAKTGVILTICSKNNEQDVLEAWDKNPFILLKKDDFSAYRINWTDKVTNIRELADELNIGLDSMVFVDDNPTERELVKQMLPMVSVPDFPEHPYMLLEFFKQLVNDYFKVYSITEEDRKKAEQYKAAASRLRMQKKFADFDEFLESLDIQIIIEAVNEFNIQRIAQMTQKTNQFNLTTKRYTDADIRNFMTNGWKIWCISVADKFGNSGITGCAMVNGNKIDTFLLSCRILGKGIEIAFAKTLFKILVSEGMLELKAQYIPTTKNMQVKDFYDKLGFSCIMEKENGNKEYALNLSSMDFSVKKYYHITVK</sequence>
<dbReference type="InterPro" id="IPR010033">
    <property type="entry name" value="HAD_SF_ppase_IIIC"/>
</dbReference>
<dbReference type="Proteomes" id="UP000284660">
    <property type="component" value="Unassembled WGS sequence"/>
</dbReference>
<evidence type="ECO:0000313" key="2">
    <source>
        <dbReference type="EMBL" id="RHD75596.1"/>
    </source>
</evidence>
<dbReference type="EMBL" id="QSJN01000004">
    <property type="protein sequence ID" value="RHD75596.1"/>
    <property type="molecule type" value="Genomic_DNA"/>
</dbReference>
<dbReference type="SUPFAM" id="SSF56784">
    <property type="entry name" value="HAD-like"/>
    <property type="match status" value="1"/>
</dbReference>
<comment type="caution">
    <text evidence="2">The sequence shown here is derived from an EMBL/GenBank/DDBJ whole genome shotgun (WGS) entry which is preliminary data.</text>
</comment>
<dbReference type="InterPro" id="IPR036412">
    <property type="entry name" value="HAD-like_sf"/>
</dbReference>
<dbReference type="Pfam" id="PF03031">
    <property type="entry name" value="NIF"/>
    <property type="match status" value="1"/>
</dbReference>
<protein>
    <submittedName>
        <fullName evidence="2">HAD-IIIC family phosphatase</fullName>
    </submittedName>
</protein>
<proteinExistence type="predicted"/>
<dbReference type="NCBIfam" id="TIGR01681">
    <property type="entry name" value="HAD-SF-IIIC"/>
    <property type="match status" value="1"/>
</dbReference>